<reference evidence="1" key="1">
    <citation type="submission" date="2019-04" db="EMBL/GenBank/DDBJ databases">
        <title>Genome assembly of Zosterops borbonicus 15179.</title>
        <authorList>
            <person name="Leroy T."/>
            <person name="Anselmetti Y."/>
            <person name="Tilak M.-K."/>
            <person name="Nabholz B."/>
        </authorList>
    </citation>
    <scope>NUCLEOTIDE SEQUENCE</scope>
    <source>
        <strain evidence="1">HGM_15179</strain>
        <tissue evidence="1">Muscle</tissue>
    </source>
</reference>
<evidence type="ECO:0000313" key="1">
    <source>
        <dbReference type="EMBL" id="TRZ14438.1"/>
    </source>
</evidence>
<gene>
    <name evidence="1" type="ORF">HGM15179_012671</name>
</gene>
<organism evidence="1 2">
    <name type="scientific">Zosterops borbonicus</name>
    <dbReference type="NCBI Taxonomy" id="364589"/>
    <lineage>
        <taxon>Eukaryota</taxon>
        <taxon>Metazoa</taxon>
        <taxon>Chordata</taxon>
        <taxon>Craniata</taxon>
        <taxon>Vertebrata</taxon>
        <taxon>Euteleostomi</taxon>
        <taxon>Archelosauria</taxon>
        <taxon>Archosauria</taxon>
        <taxon>Dinosauria</taxon>
        <taxon>Saurischia</taxon>
        <taxon>Theropoda</taxon>
        <taxon>Coelurosauria</taxon>
        <taxon>Aves</taxon>
        <taxon>Neognathae</taxon>
        <taxon>Neoaves</taxon>
        <taxon>Telluraves</taxon>
        <taxon>Australaves</taxon>
        <taxon>Passeriformes</taxon>
        <taxon>Sylvioidea</taxon>
        <taxon>Zosteropidae</taxon>
        <taxon>Zosterops</taxon>
    </lineage>
</organism>
<proteinExistence type="predicted"/>
<name>A0A8K1GA94_9PASS</name>
<accession>A0A8K1GA94</accession>
<protein>
    <submittedName>
        <fullName evidence="1">Uncharacterized protein</fullName>
    </submittedName>
</protein>
<dbReference type="AlphaFoldDB" id="A0A8K1GA94"/>
<sequence>MQSEIQEFEVPPEMKVNLYESCREIVDSGFGQGIPVIAFPMMNIPPLKLSKFDHIMHKLQWIWSQSDKAGSAANKNPGSSKICWDVDGDDGREMDIEWRKKQKELCQGKVLNTRLMAGIIRWLPLAQVPLGYKLPGENCLFCKPAVALGIMKQVHPVIQKKCEKGYKGKCR</sequence>
<dbReference type="Proteomes" id="UP000796761">
    <property type="component" value="Unassembled WGS sequence"/>
</dbReference>
<evidence type="ECO:0000313" key="2">
    <source>
        <dbReference type="Proteomes" id="UP000796761"/>
    </source>
</evidence>
<keyword evidence="2" id="KW-1185">Reference proteome</keyword>
<comment type="caution">
    <text evidence="1">The sequence shown here is derived from an EMBL/GenBank/DDBJ whole genome shotgun (WGS) entry which is preliminary data.</text>
</comment>
<dbReference type="EMBL" id="SWJQ01000439">
    <property type="protein sequence ID" value="TRZ14438.1"/>
    <property type="molecule type" value="Genomic_DNA"/>
</dbReference>